<dbReference type="RefSeq" id="WP_133502643.1">
    <property type="nucleotide sequence ID" value="NZ_SNXC01000009.1"/>
</dbReference>
<evidence type="ECO:0000313" key="2">
    <source>
        <dbReference type="Proteomes" id="UP000294656"/>
    </source>
</evidence>
<protein>
    <submittedName>
        <fullName evidence="1">Uncharacterized protein</fullName>
    </submittedName>
</protein>
<comment type="caution">
    <text evidence="1">The sequence shown here is derived from an EMBL/GenBank/DDBJ whole genome shotgun (WGS) entry which is preliminary data.</text>
</comment>
<evidence type="ECO:0000313" key="1">
    <source>
        <dbReference type="EMBL" id="TDO99816.1"/>
    </source>
</evidence>
<sequence length="79" mass="8890">MMIVDLVDEVDFKEMLKGIGAPISESMTLEDVQHLVAEWKTQSSENVTKLDELIVELNNDQITVLPEVQSVIDIFKSLS</sequence>
<accession>A0A4R6MEF2</accession>
<gene>
    <name evidence="1" type="ORF">DFP79_0824</name>
</gene>
<organism evidence="1 2">
    <name type="scientific">Marinomonas balearica</name>
    <dbReference type="NCBI Taxonomy" id="491947"/>
    <lineage>
        <taxon>Bacteria</taxon>
        <taxon>Pseudomonadati</taxon>
        <taxon>Pseudomonadota</taxon>
        <taxon>Gammaproteobacteria</taxon>
        <taxon>Oceanospirillales</taxon>
        <taxon>Oceanospirillaceae</taxon>
        <taxon>Marinomonas</taxon>
    </lineage>
</organism>
<keyword evidence="2" id="KW-1185">Reference proteome</keyword>
<dbReference type="AlphaFoldDB" id="A0A4R6MEF2"/>
<dbReference type="OrthoDB" id="6169664at2"/>
<reference evidence="1 2" key="1">
    <citation type="submission" date="2019-03" db="EMBL/GenBank/DDBJ databases">
        <title>Genomic Encyclopedia of Type Strains, Phase III (KMG-III): the genomes of soil and plant-associated and newly described type strains.</title>
        <authorList>
            <person name="Whitman W."/>
        </authorList>
    </citation>
    <scope>NUCLEOTIDE SEQUENCE [LARGE SCALE GENOMIC DNA]</scope>
    <source>
        <strain evidence="1 2">CECT 7378</strain>
    </source>
</reference>
<name>A0A4R6MEF2_9GAMM</name>
<proteinExistence type="predicted"/>
<dbReference type="EMBL" id="SNXC01000009">
    <property type="protein sequence ID" value="TDO99816.1"/>
    <property type="molecule type" value="Genomic_DNA"/>
</dbReference>
<dbReference type="Proteomes" id="UP000294656">
    <property type="component" value="Unassembled WGS sequence"/>
</dbReference>